<dbReference type="CDD" id="cd18623">
    <property type="entry name" value="GH32_ScrB-like"/>
    <property type="match status" value="1"/>
</dbReference>
<keyword evidence="9" id="KW-0119">Carbohydrate metabolism</keyword>
<evidence type="ECO:0000256" key="2">
    <source>
        <dbReference type="ARBA" id="ARBA00009902"/>
    </source>
</evidence>
<protein>
    <recommendedName>
        <fullName evidence="4 8">Sucrose-6-phosphate hydrolase</fullName>
        <ecNumber evidence="3 8">3.2.1.26</ecNumber>
    </recommendedName>
    <alternativeName>
        <fullName evidence="7 9">Invertase</fullName>
    </alternativeName>
</protein>
<comment type="function">
    <text evidence="9">Enables the bacterium to metabolize sucrose as a sole carbon source.</text>
</comment>
<proteinExistence type="inferred from homology"/>
<evidence type="ECO:0000256" key="6">
    <source>
        <dbReference type="ARBA" id="ARBA00023295"/>
    </source>
</evidence>
<reference evidence="12 13" key="2">
    <citation type="submission" date="2024-02" db="EMBL/GenBank/DDBJ databases">
        <title>The Genome Sequence of Enterococcus sp. DIV0159.</title>
        <authorList>
            <person name="Earl A."/>
            <person name="Manson A."/>
            <person name="Gilmore M."/>
            <person name="Sanders J."/>
            <person name="Shea T."/>
            <person name="Howe W."/>
            <person name="Livny J."/>
            <person name="Cuomo C."/>
            <person name="Neafsey D."/>
            <person name="Birren B."/>
        </authorList>
    </citation>
    <scope>NUCLEOTIDE SEQUENCE [LARGE SCALE GENOMIC DNA]</scope>
    <source>
        <strain evidence="12 13">665A</strain>
    </source>
</reference>
<dbReference type="PROSITE" id="PS00609">
    <property type="entry name" value="GLYCOSYL_HYDROL_F32"/>
    <property type="match status" value="1"/>
</dbReference>
<dbReference type="Gene3D" id="2.60.120.560">
    <property type="entry name" value="Exo-inulinase, domain 1"/>
    <property type="match status" value="1"/>
</dbReference>
<dbReference type="InterPro" id="IPR013189">
    <property type="entry name" value="Glyco_hydro_32_C"/>
</dbReference>
<sequence length="446" mass="51612">MKWNDKNSFHIEPVQGLLNDPNGLIQFKGKYYFFHQWNRFDTDHTYKEWGLFTSTDLVNWENPGTAIVPDQKEDKDGIYSGSAVEKAGMLYVFYTGNTKENNVRKSAQKIAISSDGKTFVKKNQGIKTPEGFTEHHRDPKVWQSQGKWWMIVGAQTTQNVGAITLFVSLDLLHWEFQGTFYTDSALEQMCECPDVFSLTNDVDILTVCPQRRTSIEENDLSLSSYAGYLIGKIDYKKKKFVPESDILLLDYGFDFYAPQSFEDDKGRRIMVAWMSRMSELEEAQCPTTKSGYVHCLTMPRELKWLNNQLRQVPLEEYKQLRKEEQKYTSANAVIKNCQKAYEILIDLGDSTPTFYLTLNAGMNSLEYKKGLLQISRINWVSGKKEMKELALEELHSLQIFCDNSTVEFFINEGQYVFSMRSFCDSFSREITYQELGKKGSVVVYNY</sequence>
<evidence type="ECO:0000256" key="3">
    <source>
        <dbReference type="ARBA" id="ARBA00012758"/>
    </source>
</evidence>
<evidence type="ECO:0000313" key="13">
    <source>
        <dbReference type="Proteomes" id="UP000664357"/>
    </source>
</evidence>
<dbReference type="EC" id="3.2.1.26" evidence="3 8"/>
<dbReference type="Pfam" id="PF08244">
    <property type="entry name" value="Glyco_hydro_32C"/>
    <property type="match status" value="1"/>
</dbReference>
<dbReference type="PANTHER" id="PTHR43101:SF1">
    <property type="entry name" value="BETA-FRUCTOSIDASE"/>
    <property type="match status" value="1"/>
</dbReference>
<evidence type="ECO:0000259" key="10">
    <source>
        <dbReference type="Pfam" id="PF00251"/>
    </source>
</evidence>
<evidence type="ECO:0000256" key="7">
    <source>
        <dbReference type="ARBA" id="ARBA00033367"/>
    </source>
</evidence>
<feature type="domain" description="Glycosyl hydrolase family 32 C-terminal" evidence="11">
    <location>
        <begin position="394"/>
        <end position="435"/>
    </location>
</feature>
<dbReference type="InterPro" id="IPR018053">
    <property type="entry name" value="Glyco_hydro_32_AS"/>
</dbReference>
<evidence type="ECO:0000256" key="1">
    <source>
        <dbReference type="ARBA" id="ARBA00004914"/>
    </source>
</evidence>
<evidence type="ECO:0000256" key="8">
    <source>
        <dbReference type="RuleBase" id="RU362110"/>
    </source>
</evidence>
<accession>A0ABV0EVG1</accession>
<evidence type="ECO:0000259" key="11">
    <source>
        <dbReference type="Pfam" id="PF08244"/>
    </source>
</evidence>
<comment type="subcellular location">
    <subcellularLocation>
        <location evidence="9">Cytoplasm</location>
    </subcellularLocation>
</comment>
<evidence type="ECO:0000256" key="4">
    <source>
        <dbReference type="ARBA" id="ARBA00019623"/>
    </source>
</evidence>
<gene>
    <name evidence="12" type="ORF">JZO67_003579</name>
</gene>
<dbReference type="Pfam" id="PF00251">
    <property type="entry name" value="Glyco_hydro_32N"/>
    <property type="match status" value="1"/>
</dbReference>
<dbReference type="Gene3D" id="2.115.10.20">
    <property type="entry name" value="Glycosyl hydrolase domain, family 43"/>
    <property type="match status" value="1"/>
</dbReference>
<evidence type="ECO:0000256" key="9">
    <source>
        <dbReference type="RuleBase" id="RU365015"/>
    </source>
</evidence>
<dbReference type="Proteomes" id="UP000664357">
    <property type="component" value="Unassembled WGS sequence"/>
</dbReference>
<reference evidence="12 13" key="1">
    <citation type="submission" date="2021-03" db="EMBL/GenBank/DDBJ databases">
        <authorList>
            <person name="Gilmore M.S."/>
            <person name="Schwartzman J."/>
            <person name="Van Tyne D."/>
            <person name="Martin M."/>
            <person name="Earl A.M."/>
            <person name="Manson A.L."/>
            <person name="Straub T."/>
            <person name="Salamzade R."/>
            <person name="Saavedra J."/>
            <person name="Lebreton F."/>
            <person name="Prichula J."/>
            <person name="Schaufler K."/>
            <person name="Gaca A."/>
            <person name="Sgardioli B."/>
            <person name="Wagenaar J."/>
            <person name="Strong T."/>
        </authorList>
    </citation>
    <scope>NUCLEOTIDE SEQUENCE [LARGE SCALE GENOMIC DNA]</scope>
    <source>
        <strain evidence="12 13">665A</strain>
    </source>
</reference>
<dbReference type="InterPro" id="IPR013320">
    <property type="entry name" value="ConA-like_dom_sf"/>
</dbReference>
<organism evidence="12 13">
    <name type="scientific">Candidatus Enterococcus ferrettii</name>
    <dbReference type="NCBI Taxonomy" id="2815324"/>
    <lineage>
        <taxon>Bacteria</taxon>
        <taxon>Bacillati</taxon>
        <taxon>Bacillota</taxon>
        <taxon>Bacilli</taxon>
        <taxon>Lactobacillales</taxon>
        <taxon>Enterococcaceae</taxon>
        <taxon>Enterococcus</taxon>
    </lineage>
</organism>
<dbReference type="NCBIfam" id="TIGR01322">
    <property type="entry name" value="scrB_fam"/>
    <property type="match status" value="1"/>
</dbReference>
<dbReference type="InterPro" id="IPR006232">
    <property type="entry name" value="Suc6P_hydrolase"/>
</dbReference>
<dbReference type="SUPFAM" id="SSF49899">
    <property type="entry name" value="Concanavalin A-like lectins/glucanases"/>
    <property type="match status" value="1"/>
</dbReference>
<evidence type="ECO:0000313" key="12">
    <source>
        <dbReference type="EMBL" id="MEO1771598.1"/>
    </source>
</evidence>
<keyword evidence="6 8" id="KW-0326">Glycosidase</keyword>
<dbReference type="InterPro" id="IPR023296">
    <property type="entry name" value="Glyco_hydro_beta-prop_sf"/>
</dbReference>
<evidence type="ECO:0000256" key="5">
    <source>
        <dbReference type="ARBA" id="ARBA00022801"/>
    </source>
</evidence>
<keyword evidence="13" id="KW-1185">Reference proteome</keyword>
<comment type="pathway">
    <text evidence="1 9">Glycan biosynthesis; sucrose metabolism.</text>
</comment>
<dbReference type="RefSeq" id="WP_207704680.1">
    <property type="nucleotide sequence ID" value="NZ_JAFREL020000003.1"/>
</dbReference>
<comment type="caution">
    <text evidence="12">The sequence shown here is derived from an EMBL/GenBank/DDBJ whole genome shotgun (WGS) entry which is preliminary data.</text>
</comment>
<comment type="similarity">
    <text evidence="2 8">Belongs to the glycosyl hydrolase 32 family.</text>
</comment>
<dbReference type="InterPro" id="IPR001362">
    <property type="entry name" value="Glyco_hydro_32"/>
</dbReference>
<feature type="domain" description="Glycosyl hydrolase family 32 N-terminal" evidence="10">
    <location>
        <begin position="10"/>
        <end position="313"/>
    </location>
</feature>
<dbReference type="SUPFAM" id="SSF75005">
    <property type="entry name" value="Arabinanase/levansucrase/invertase"/>
    <property type="match status" value="1"/>
</dbReference>
<dbReference type="InterPro" id="IPR013148">
    <property type="entry name" value="Glyco_hydro_32_N"/>
</dbReference>
<keyword evidence="5 8" id="KW-0378">Hydrolase</keyword>
<dbReference type="SMART" id="SM00640">
    <property type="entry name" value="Glyco_32"/>
    <property type="match status" value="1"/>
</dbReference>
<dbReference type="PANTHER" id="PTHR43101">
    <property type="entry name" value="BETA-FRUCTOSIDASE"/>
    <property type="match status" value="1"/>
</dbReference>
<dbReference type="EMBL" id="JAFREL020000003">
    <property type="protein sequence ID" value="MEO1771598.1"/>
    <property type="molecule type" value="Genomic_DNA"/>
</dbReference>
<dbReference type="InterPro" id="IPR051214">
    <property type="entry name" value="GH32_Enzymes"/>
</dbReference>
<name>A0ABV0EVG1_9ENTE</name>
<keyword evidence="9" id="KW-0963">Cytoplasm</keyword>
<comment type="catalytic activity">
    <reaction evidence="8">
        <text>Hydrolysis of terminal non-reducing beta-D-fructofuranoside residues in beta-D-fructofuranosides.</text>
        <dbReference type="EC" id="3.2.1.26"/>
    </reaction>
</comment>